<reference evidence="9" key="1">
    <citation type="submission" date="2025-08" db="UniProtKB">
        <authorList>
            <consortium name="RefSeq"/>
        </authorList>
    </citation>
    <scope>IDENTIFICATION</scope>
    <source>
        <tissue evidence="9">Young leaves</tissue>
    </source>
</reference>
<evidence type="ECO:0000256" key="6">
    <source>
        <dbReference type="SAM" id="MobiDB-lite"/>
    </source>
</evidence>
<dbReference type="Gene3D" id="3.30.40.10">
    <property type="entry name" value="Zinc/RING finger domain, C3HC4 (zinc finger)"/>
    <property type="match status" value="1"/>
</dbReference>
<gene>
    <name evidence="9" type="primary">LOC103713621</name>
</gene>
<dbReference type="Pfam" id="PF01363">
    <property type="entry name" value="FYVE"/>
    <property type="match status" value="1"/>
</dbReference>
<dbReference type="OrthoDB" id="660555at2759"/>
<dbReference type="InterPro" id="IPR017455">
    <property type="entry name" value="Znf_FYVE-rel"/>
</dbReference>
<feature type="compositionally biased region" description="Polar residues" evidence="6">
    <location>
        <begin position="997"/>
        <end position="1029"/>
    </location>
</feature>
<dbReference type="SMART" id="SM00028">
    <property type="entry name" value="TPR"/>
    <property type="match status" value="7"/>
</dbReference>
<keyword evidence="8" id="KW-1185">Reference proteome</keyword>
<dbReference type="InterPro" id="IPR011011">
    <property type="entry name" value="Znf_FYVE_PHD"/>
</dbReference>
<evidence type="ECO:0000313" key="8">
    <source>
        <dbReference type="Proteomes" id="UP000228380"/>
    </source>
</evidence>
<sequence>MNAPLCPLHSCLLYAAKYTFSQIELSISVAFDLKFILLPARKVMLNAPYCNLEGRKEHHCRRCGGLFCNSCTQQRMVLRGQGDSPVRICDPCKQIEEAARFELRYGHKSRAAKGNLKHALKHEEEILGQILGTDGKQHLSSGQESHADAISDRQKFGSSASCSSLNESATPFREVGIIKSTSVEMHNAAHTDVVSSSPEELRQQAVEEKKKYKILKAEGKSEEALQAFKRGKELERQAGALEIAIRKSRRMASKASNLSSTAGTQNTDESEELGSKRKLPSQRSKKEKDDLGAELRELGWSDADLHDADKKSVKLSLEGELSNLLGEVTPKSSQGGKTGGIDKSQITAHKKKALLLKREGKLAEAKEELKKAKILEKQLEEQELLGEDEDSDDELSALIRGMDDDKQDDLVLDHAPDPDRNFNHFLGVIDDLSIDGNFEVTDDDINDPELAAALKSFGWSEEDDQATNHVMQSVAVDREALQSQVLALKREALSQKRAGNTAEAMELLKKAKLLEKDLESMQSDAEIFTPELKQETSTTQVSVDPFVAGTSFEESITEISNSFVRSPPKSKLAIQKELLALKKKALTLRREGRLNEAEEELKKGKFLEQQLEEMENAPKRPVAKVGKRTLESTHTHEAASVTVGLGEEGLDAEVTEQDMHDPALLSVLKNLGWNDDDVESVSMTNKPTEQMNDESAHDSVPSVMPRKAMRSKAELQRELLALKRKALALRRQGKTEEAEEMLEKAKALENEMADMENLHNVNTMQVESHVLRTLETQKRSDNQKNTGDVQNTDADLLSFMNDMPKDKVVLTRDAYDVNLKKMSEARKPLPPGSGGKVPETSWHELQKFGKPGLLAAESSIDQPSDLLDFLSGNEEKISRPASGESAWEETPEANSSSPASVPIEPRIQVSAKETIGETEILSHGGSTLHMAQKKEINVATTDNSLAPVERLDHGTDALKDNILARKRRALALKREGKLAEAREELRQAKILEKSLEDGQQSNMGSPSVLASTSDTTSVVQENKTNQSKKPISGRDRLKIQQESLSHKRNALKLRREGKMEESEAELELAKALENQLEELDAQRSSTSTSGKLEAMDDAVVEDLLDPQLMSALKAVGWQDTDFGVQPSRKSESKPKVEKDGNPQAEKANLEEQIKAEKLRALNLKRAGKQPEALEALRSAKHLEKKLALLT</sequence>
<accession>A0A8B8J833</accession>
<feature type="region of interest" description="Disordered" evidence="6">
    <location>
        <begin position="992"/>
        <end position="1066"/>
    </location>
</feature>
<dbReference type="InterPro" id="IPR011990">
    <property type="entry name" value="TPR-like_helical_dom_sf"/>
</dbReference>
<dbReference type="Proteomes" id="UP000228380">
    <property type="component" value="Unplaced"/>
</dbReference>
<dbReference type="Gene3D" id="1.25.40.10">
    <property type="entry name" value="Tetratricopeptide repeat domain"/>
    <property type="match status" value="1"/>
</dbReference>
<proteinExistence type="predicted"/>
<dbReference type="RefSeq" id="XP_026662965.2">
    <property type="nucleotide sequence ID" value="XM_026807164.2"/>
</dbReference>
<dbReference type="SMART" id="SM00064">
    <property type="entry name" value="FYVE"/>
    <property type="match status" value="1"/>
</dbReference>
<evidence type="ECO:0000256" key="2">
    <source>
        <dbReference type="ARBA" id="ARBA00022771"/>
    </source>
</evidence>
<name>A0A8B8J833_PHODC</name>
<feature type="coiled-coil region" evidence="5">
    <location>
        <begin position="712"/>
        <end position="758"/>
    </location>
</feature>
<organism evidence="8 9">
    <name type="scientific">Phoenix dactylifera</name>
    <name type="common">Date palm</name>
    <dbReference type="NCBI Taxonomy" id="42345"/>
    <lineage>
        <taxon>Eukaryota</taxon>
        <taxon>Viridiplantae</taxon>
        <taxon>Streptophyta</taxon>
        <taxon>Embryophyta</taxon>
        <taxon>Tracheophyta</taxon>
        <taxon>Spermatophyta</taxon>
        <taxon>Magnoliopsida</taxon>
        <taxon>Liliopsida</taxon>
        <taxon>Arecaceae</taxon>
        <taxon>Coryphoideae</taxon>
        <taxon>Phoeniceae</taxon>
        <taxon>Phoenix</taxon>
    </lineage>
</organism>
<dbReference type="AlphaFoldDB" id="A0A8B8J833"/>
<protein>
    <submittedName>
        <fullName evidence="9">Uncharacterized protein LOC103713621 isoform X1</fullName>
    </submittedName>
</protein>
<evidence type="ECO:0000256" key="3">
    <source>
        <dbReference type="ARBA" id="ARBA00022833"/>
    </source>
</evidence>
<feature type="compositionally biased region" description="Basic and acidic residues" evidence="6">
    <location>
        <begin position="1128"/>
        <end position="1140"/>
    </location>
</feature>
<keyword evidence="3" id="KW-0862">Zinc</keyword>
<dbReference type="InterPro" id="IPR000306">
    <property type="entry name" value="Znf_FYVE"/>
</dbReference>
<keyword evidence="2 4" id="KW-0863">Zinc-finger</keyword>
<dbReference type="GeneID" id="103713621"/>
<feature type="region of interest" description="Disordered" evidence="6">
    <location>
        <begin position="249"/>
        <end position="290"/>
    </location>
</feature>
<feature type="domain" description="FYVE-type" evidence="7">
    <location>
        <begin position="56"/>
        <end position="97"/>
    </location>
</feature>
<dbReference type="GO" id="GO:0008270">
    <property type="term" value="F:zinc ion binding"/>
    <property type="evidence" value="ECO:0007669"/>
    <property type="project" value="UniProtKB-KW"/>
</dbReference>
<evidence type="ECO:0000259" key="7">
    <source>
        <dbReference type="PROSITE" id="PS50178"/>
    </source>
</evidence>
<dbReference type="PROSITE" id="PS50178">
    <property type="entry name" value="ZF_FYVE"/>
    <property type="match status" value="1"/>
</dbReference>
<evidence type="ECO:0000313" key="9">
    <source>
        <dbReference type="RefSeq" id="XP_026662965.2"/>
    </source>
</evidence>
<evidence type="ECO:0000256" key="1">
    <source>
        <dbReference type="ARBA" id="ARBA00022723"/>
    </source>
</evidence>
<dbReference type="PANTHER" id="PTHR47553:SF1">
    <property type="entry name" value="RING_FYVE_PHD ZINC FINGER SUPERFAMILY PROTEIN"/>
    <property type="match status" value="1"/>
</dbReference>
<feature type="region of interest" description="Disordered" evidence="6">
    <location>
        <begin position="877"/>
        <end position="901"/>
    </location>
</feature>
<feature type="compositionally biased region" description="Polar residues" evidence="6">
    <location>
        <begin position="254"/>
        <end position="267"/>
    </location>
</feature>
<dbReference type="InterPro" id="IPR019734">
    <property type="entry name" value="TPR_rpt"/>
</dbReference>
<feature type="region of interest" description="Disordered" evidence="6">
    <location>
        <begin position="1121"/>
        <end position="1151"/>
    </location>
</feature>
<feature type="region of interest" description="Disordered" evidence="6">
    <location>
        <begin position="685"/>
        <end position="705"/>
    </location>
</feature>
<evidence type="ECO:0000256" key="5">
    <source>
        <dbReference type="SAM" id="Coils"/>
    </source>
</evidence>
<feature type="coiled-coil region" evidence="5">
    <location>
        <begin position="355"/>
        <end position="385"/>
    </location>
</feature>
<dbReference type="PANTHER" id="PTHR47553">
    <property type="entry name" value="MYOSIN-11"/>
    <property type="match status" value="1"/>
</dbReference>
<dbReference type="SUPFAM" id="SSF48452">
    <property type="entry name" value="TPR-like"/>
    <property type="match status" value="2"/>
</dbReference>
<keyword evidence="5" id="KW-0175">Coiled coil</keyword>
<evidence type="ECO:0000256" key="4">
    <source>
        <dbReference type="PROSITE-ProRule" id="PRU00091"/>
    </source>
</evidence>
<dbReference type="SUPFAM" id="SSF57903">
    <property type="entry name" value="FYVE/PHD zinc finger"/>
    <property type="match status" value="1"/>
</dbReference>
<keyword evidence="1" id="KW-0479">Metal-binding</keyword>
<dbReference type="InterPro" id="IPR013083">
    <property type="entry name" value="Znf_RING/FYVE/PHD"/>
</dbReference>